<feature type="binding site" evidence="16">
    <location>
        <position position="169"/>
    </location>
    <ligand>
        <name>NADP(+)</name>
        <dbReference type="ChEBI" id="CHEBI:58349"/>
    </ligand>
</feature>
<evidence type="ECO:0000256" key="15">
    <source>
        <dbReference type="PIRSR" id="PIRSR006769-1"/>
    </source>
</evidence>
<dbReference type="Pfam" id="PF01872">
    <property type="entry name" value="RibD_C"/>
    <property type="match status" value="1"/>
</dbReference>
<feature type="binding site" evidence="17">
    <location>
        <position position="85"/>
    </location>
    <ligand>
        <name>Zn(2+)</name>
        <dbReference type="ChEBI" id="CHEBI:29105"/>
        <note>catalytic</note>
    </ligand>
</feature>
<dbReference type="SUPFAM" id="SSF53927">
    <property type="entry name" value="Cytidine deaminase-like"/>
    <property type="match status" value="1"/>
</dbReference>
<feature type="binding site" evidence="16">
    <location>
        <position position="208"/>
    </location>
    <ligand>
        <name>substrate</name>
    </ligand>
</feature>
<dbReference type="PANTHER" id="PTHR38011:SF7">
    <property type="entry name" value="2,5-DIAMINO-6-RIBOSYLAMINO-4(3H)-PYRIMIDINONE 5'-PHOSPHATE REDUCTASE"/>
    <property type="match status" value="1"/>
</dbReference>
<dbReference type="Pfam" id="PF00383">
    <property type="entry name" value="dCMP_cyt_deam_1"/>
    <property type="match status" value="1"/>
</dbReference>
<feature type="binding site" evidence="16">
    <location>
        <position position="222"/>
    </location>
    <ligand>
        <name>NADP(+)</name>
        <dbReference type="ChEBI" id="CHEBI:58349"/>
    </ligand>
</feature>
<keyword evidence="14" id="KW-0686">Riboflavin biosynthesis</keyword>
<dbReference type="InterPro" id="IPR024072">
    <property type="entry name" value="DHFR-like_dom_sf"/>
</dbReference>
<dbReference type="AlphaFoldDB" id="A0A7W8HCR0"/>
<dbReference type="GO" id="GO:0009231">
    <property type="term" value="P:riboflavin biosynthetic process"/>
    <property type="evidence" value="ECO:0007669"/>
    <property type="project" value="UniProtKB-UniPathway"/>
</dbReference>
<evidence type="ECO:0000256" key="12">
    <source>
        <dbReference type="ARBA" id="ARBA00049861"/>
    </source>
</evidence>
<name>A0A7W8HCR0_9FIRM</name>
<dbReference type="GO" id="GO:0050661">
    <property type="term" value="F:NADP binding"/>
    <property type="evidence" value="ECO:0007669"/>
    <property type="project" value="InterPro"/>
</dbReference>
<dbReference type="NCBIfam" id="TIGR00326">
    <property type="entry name" value="eubact_ribD"/>
    <property type="match status" value="1"/>
</dbReference>
<evidence type="ECO:0000259" key="18">
    <source>
        <dbReference type="PROSITE" id="PS51747"/>
    </source>
</evidence>
<feature type="domain" description="CMP/dCMP-type deaminase" evidence="18">
    <location>
        <begin position="2"/>
        <end position="124"/>
    </location>
</feature>
<evidence type="ECO:0000256" key="8">
    <source>
        <dbReference type="ARBA" id="ARBA00022833"/>
    </source>
</evidence>
<dbReference type="GO" id="GO:0008835">
    <property type="term" value="F:diaminohydroxyphosphoribosylaminopyrimidine deaminase activity"/>
    <property type="evidence" value="ECO:0007669"/>
    <property type="project" value="UniProtKB-EC"/>
</dbReference>
<comment type="similarity">
    <text evidence="4 14">In the N-terminal section; belongs to the cytidine and deoxycytidylate deaminase family.</text>
</comment>
<accession>A0A7W8HCR0</accession>
<comment type="cofactor">
    <cofactor evidence="14 17">
        <name>Zn(2+)</name>
        <dbReference type="ChEBI" id="CHEBI:29105"/>
    </cofactor>
    <text evidence="14 17">Binds 1 zinc ion.</text>
</comment>
<dbReference type="InterPro" id="IPR016193">
    <property type="entry name" value="Cytidine_deaminase-like"/>
</dbReference>
<dbReference type="GO" id="GO:0008703">
    <property type="term" value="F:5-amino-6-(5-phosphoribosylamino)uracil reductase activity"/>
    <property type="evidence" value="ECO:0007669"/>
    <property type="project" value="UniProtKB-EC"/>
</dbReference>
<evidence type="ECO:0000313" key="20">
    <source>
        <dbReference type="Proteomes" id="UP000543642"/>
    </source>
</evidence>
<dbReference type="UniPathway" id="UPA00275">
    <property type="reaction ID" value="UER00401"/>
</dbReference>
<protein>
    <recommendedName>
        <fullName evidence="14">Riboflavin biosynthesis protein RibD</fullName>
    </recommendedName>
    <domain>
        <recommendedName>
            <fullName evidence="14">Diaminohydroxyphosphoribosylaminopyrimidine deaminase</fullName>
            <shortName evidence="14">DRAP deaminase</shortName>
            <ecNumber evidence="14">3.5.4.26</ecNumber>
        </recommendedName>
        <alternativeName>
            <fullName evidence="14">Riboflavin-specific deaminase</fullName>
        </alternativeName>
    </domain>
    <domain>
        <recommendedName>
            <fullName evidence="14">5-amino-6-(5-phosphoribosylamino)uracil reductase</fullName>
            <ecNumber evidence="14">1.1.1.193</ecNumber>
        </recommendedName>
        <alternativeName>
            <fullName evidence="14">HTP reductase</fullName>
        </alternativeName>
    </domain>
</protein>
<feature type="active site" description="Proton donor" evidence="15">
    <location>
        <position position="53"/>
    </location>
</feature>
<feature type="binding site" evidence="16">
    <location>
        <position position="294"/>
    </location>
    <ligand>
        <name>substrate</name>
    </ligand>
</feature>
<evidence type="ECO:0000256" key="5">
    <source>
        <dbReference type="ARBA" id="ARBA00007417"/>
    </source>
</evidence>
<feature type="binding site" evidence="16">
    <location>
        <position position="201"/>
    </location>
    <ligand>
        <name>NADP(+)</name>
        <dbReference type="ChEBI" id="CHEBI:58349"/>
    </ligand>
</feature>
<evidence type="ECO:0000256" key="2">
    <source>
        <dbReference type="ARBA" id="ARBA00004882"/>
    </source>
</evidence>
<evidence type="ECO:0000256" key="11">
    <source>
        <dbReference type="ARBA" id="ARBA00023268"/>
    </source>
</evidence>
<sequence>MLDDERYMAQALELAKRGAGKVSPNPMVGSVLVKDGQVISEGWHQKYGDLHAERNCILNCRQDMSGAVLYVTLEPCCHYGKTPPCTDIIIESGIKKVVVGAMDPNPLVSGKGVEILEVHGIQVVTGVLEKECLELNRAFFHYITTGRPFVTLKYAMTMDGKIATASGKSRWITGEKARENVHQDRNFFSGIMTGIGTVLKDDPLLTCRIPGGRNPVRIICDSNLRLPLESSVVKSAHEGRVIIATCCRDASCYKPYEKAGCQVIFVKPDEGGHVHLPSLMDILGKEKIDGILLECGGTLAWAALQSGIVSQVQTYIAPKIFGGDTALGAVGGQGVDAPDQAFFLNPVKYQWFGEDLLIESEVKNYVYRNC</sequence>
<dbReference type="Proteomes" id="UP000543642">
    <property type="component" value="Unassembled WGS sequence"/>
</dbReference>
<keyword evidence="20" id="KW-1185">Reference proteome</keyword>
<dbReference type="NCBIfam" id="TIGR00227">
    <property type="entry name" value="ribD_Cterm"/>
    <property type="match status" value="1"/>
</dbReference>
<feature type="binding site" evidence="17">
    <location>
        <position position="51"/>
    </location>
    <ligand>
        <name>Zn(2+)</name>
        <dbReference type="ChEBI" id="CHEBI:29105"/>
        <note>catalytic</note>
    </ligand>
</feature>
<keyword evidence="11" id="KW-0511">Multifunctional enzyme</keyword>
<keyword evidence="7 14" id="KW-0378">Hydrolase</keyword>
<gene>
    <name evidence="19" type="ORF">HNP82_002438</name>
</gene>
<dbReference type="Gene3D" id="3.40.140.10">
    <property type="entry name" value="Cytidine Deaminase, domain 2"/>
    <property type="match status" value="1"/>
</dbReference>
<keyword evidence="6 14" id="KW-0479">Metal-binding</keyword>
<dbReference type="PIRSF" id="PIRSF006769">
    <property type="entry name" value="RibD"/>
    <property type="match status" value="1"/>
</dbReference>
<evidence type="ECO:0000256" key="6">
    <source>
        <dbReference type="ARBA" id="ARBA00022723"/>
    </source>
</evidence>
<evidence type="ECO:0000313" key="19">
    <source>
        <dbReference type="EMBL" id="MBB5265295.1"/>
    </source>
</evidence>
<dbReference type="GO" id="GO:0046872">
    <property type="term" value="F:metal ion binding"/>
    <property type="evidence" value="ECO:0007669"/>
    <property type="project" value="UniProtKB-KW"/>
</dbReference>
<dbReference type="SUPFAM" id="SSF53597">
    <property type="entry name" value="Dihydrofolate reductase-like"/>
    <property type="match status" value="1"/>
</dbReference>
<evidence type="ECO:0000256" key="9">
    <source>
        <dbReference type="ARBA" id="ARBA00022857"/>
    </source>
</evidence>
<evidence type="ECO:0000256" key="14">
    <source>
        <dbReference type="PIRNR" id="PIRNR006769"/>
    </source>
</evidence>
<feature type="binding site" evidence="16">
    <location>
        <position position="197"/>
    </location>
    <ligand>
        <name>NADP(+)</name>
        <dbReference type="ChEBI" id="CHEBI:58349"/>
    </ligand>
</feature>
<dbReference type="InterPro" id="IPR002125">
    <property type="entry name" value="CMP_dCMP_dom"/>
</dbReference>
<feature type="binding site" evidence="16">
    <location>
        <begin position="296"/>
        <end position="302"/>
    </location>
    <ligand>
        <name>NADP(+)</name>
        <dbReference type="ChEBI" id="CHEBI:58349"/>
    </ligand>
</feature>
<evidence type="ECO:0000256" key="1">
    <source>
        <dbReference type="ARBA" id="ARBA00002151"/>
    </source>
</evidence>
<comment type="pathway">
    <text evidence="3 14">Cofactor biosynthesis; riboflavin biosynthesis; 5-amino-6-(D-ribitylamino)uracil from GTP: step 3/4.</text>
</comment>
<evidence type="ECO:0000256" key="16">
    <source>
        <dbReference type="PIRSR" id="PIRSR006769-2"/>
    </source>
</evidence>
<dbReference type="EC" id="3.5.4.26" evidence="14"/>
<comment type="pathway">
    <text evidence="2 14">Cofactor biosynthesis; riboflavin biosynthesis; 5-amino-6-(D-ribitylamino)uracil from GTP: step 2/4.</text>
</comment>
<keyword evidence="8 14" id="KW-0862">Zinc</keyword>
<comment type="similarity">
    <text evidence="5 14">In the C-terminal section; belongs to the HTP reductase family.</text>
</comment>
<evidence type="ECO:0000256" key="17">
    <source>
        <dbReference type="PIRSR" id="PIRSR006769-3"/>
    </source>
</evidence>
<evidence type="ECO:0000256" key="7">
    <source>
        <dbReference type="ARBA" id="ARBA00022801"/>
    </source>
</evidence>
<dbReference type="InterPro" id="IPR004794">
    <property type="entry name" value="Eubact_RibD"/>
</dbReference>
<dbReference type="InterPro" id="IPR050765">
    <property type="entry name" value="Riboflavin_Biosynth_HTPR"/>
</dbReference>
<keyword evidence="10 14" id="KW-0560">Oxidoreductase</keyword>
<feature type="binding site" evidence="16">
    <location>
        <position position="155"/>
    </location>
    <ligand>
        <name>NADP(+)</name>
        <dbReference type="ChEBI" id="CHEBI:58349"/>
    </ligand>
</feature>
<comment type="catalytic activity">
    <reaction evidence="12 14">
        <text>5-amino-6-(5-phospho-D-ribitylamino)uracil + NADP(+) = 5-amino-6-(5-phospho-D-ribosylamino)uracil + NADPH + H(+)</text>
        <dbReference type="Rhea" id="RHEA:17845"/>
        <dbReference type="ChEBI" id="CHEBI:15378"/>
        <dbReference type="ChEBI" id="CHEBI:57783"/>
        <dbReference type="ChEBI" id="CHEBI:58349"/>
        <dbReference type="ChEBI" id="CHEBI:58421"/>
        <dbReference type="ChEBI" id="CHEBI:58453"/>
        <dbReference type="EC" id="1.1.1.193"/>
    </reaction>
</comment>
<comment type="catalytic activity">
    <reaction evidence="13 14">
        <text>2,5-diamino-6-hydroxy-4-(5-phosphoribosylamino)-pyrimidine + H2O + H(+) = 5-amino-6-(5-phospho-D-ribosylamino)uracil + NH4(+)</text>
        <dbReference type="Rhea" id="RHEA:21868"/>
        <dbReference type="ChEBI" id="CHEBI:15377"/>
        <dbReference type="ChEBI" id="CHEBI:15378"/>
        <dbReference type="ChEBI" id="CHEBI:28938"/>
        <dbReference type="ChEBI" id="CHEBI:58453"/>
        <dbReference type="ChEBI" id="CHEBI:58614"/>
        <dbReference type="EC" id="3.5.4.26"/>
    </reaction>
</comment>
<evidence type="ECO:0000256" key="10">
    <source>
        <dbReference type="ARBA" id="ARBA00023002"/>
    </source>
</evidence>
<dbReference type="CDD" id="cd01284">
    <property type="entry name" value="Riboflavin_deaminase-reductase"/>
    <property type="match status" value="1"/>
</dbReference>
<reference evidence="19 20" key="1">
    <citation type="submission" date="2020-08" db="EMBL/GenBank/DDBJ databases">
        <title>Genomic Encyclopedia of Type Strains, Phase IV (KMG-IV): sequencing the most valuable type-strain genomes for metagenomic binning, comparative biology and taxonomic classification.</title>
        <authorList>
            <person name="Goeker M."/>
        </authorList>
    </citation>
    <scope>NUCLEOTIDE SEQUENCE [LARGE SCALE GENOMIC DNA]</scope>
    <source>
        <strain evidence="19 20">DSM 106146</strain>
    </source>
</reference>
<proteinExistence type="inferred from homology"/>
<dbReference type="EC" id="1.1.1.193" evidence="14"/>
<organism evidence="19 20">
    <name type="scientific">Catenibacillus scindens</name>
    <dbReference type="NCBI Taxonomy" id="673271"/>
    <lineage>
        <taxon>Bacteria</taxon>
        <taxon>Bacillati</taxon>
        <taxon>Bacillota</taxon>
        <taxon>Clostridia</taxon>
        <taxon>Lachnospirales</taxon>
        <taxon>Lachnospiraceae</taxon>
        <taxon>Catenibacillus</taxon>
    </lineage>
</organism>
<feature type="binding site" evidence="17">
    <location>
        <position position="76"/>
    </location>
    <ligand>
        <name>Zn(2+)</name>
        <dbReference type="ChEBI" id="CHEBI:29105"/>
        <note>catalytic</note>
    </ligand>
</feature>
<keyword evidence="9 14" id="KW-0521">NADP</keyword>
<dbReference type="Gene3D" id="3.40.430.10">
    <property type="entry name" value="Dihydrofolate Reductase, subunit A"/>
    <property type="match status" value="1"/>
</dbReference>
<feature type="binding site" evidence="16">
    <location>
        <position position="185"/>
    </location>
    <ligand>
        <name>substrate</name>
    </ligand>
</feature>
<comment type="caution">
    <text evidence="19">The sequence shown here is derived from an EMBL/GenBank/DDBJ whole genome shotgun (WGS) entry which is preliminary data.</text>
</comment>
<dbReference type="PROSITE" id="PS51747">
    <property type="entry name" value="CYT_DCMP_DEAMINASES_2"/>
    <property type="match status" value="1"/>
</dbReference>
<evidence type="ECO:0000256" key="13">
    <source>
        <dbReference type="ARBA" id="ARBA00049886"/>
    </source>
</evidence>
<comment type="function">
    <text evidence="1 14">Converts 2,5-diamino-6-(ribosylamino)-4(3h)-pyrimidinone 5'-phosphate into 5-amino-6-(ribosylamino)-2,4(1h,3h)-pyrimidinedione 5'-phosphate.</text>
</comment>
<evidence type="ECO:0000256" key="4">
    <source>
        <dbReference type="ARBA" id="ARBA00005259"/>
    </source>
</evidence>
<dbReference type="InterPro" id="IPR011549">
    <property type="entry name" value="RibD_C"/>
</dbReference>
<dbReference type="FunFam" id="3.40.140.10:FF:000025">
    <property type="entry name" value="Riboflavin biosynthesis protein RibD"/>
    <property type="match status" value="1"/>
</dbReference>
<dbReference type="PANTHER" id="PTHR38011">
    <property type="entry name" value="DIHYDROFOLATE REDUCTASE FAMILY PROTEIN (AFU_ORTHOLOGUE AFUA_8G06820)"/>
    <property type="match status" value="1"/>
</dbReference>
<evidence type="ECO:0000256" key="3">
    <source>
        <dbReference type="ARBA" id="ARBA00004910"/>
    </source>
</evidence>
<dbReference type="InterPro" id="IPR002734">
    <property type="entry name" value="RibDG_C"/>
</dbReference>
<feature type="binding site" evidence="16">
    <location>
        <position position="205"/>
    </location>
    <ligand>
        <name>substrate</name>
    </ligand>
</feature>
<dbReference type="EMBL" id="JACHFW010000010">
    <property type="protein sequence ID" value="MBB5265295.1"/>
    <property type="molecule type" value="Genomic_DNA"/>
</dbReference>
<feature type="binding site" evidence="16">
    <location>
        <position position="171"/>
    </location>
    <ligand>
        <name>NADP(+)</name>
        <dbReference type="ChEBI" id="CHEBI:58349"/>
    </ligand>
</feature>